<reference evidence="2" key="1">
    <citation type="submission" date="2022-11" db="UniProtKB">
        <authorList>
            <consortium name="WormBaseParasite"/>
        </authorList>
    </citation>
    <scope>IDENTIFICATION</scope>
</reference>
<accession>A0A915HS89</accession>
<evidence type="ECO:0000313" key="2">
    <source>
        <dbReference type="WBParaSite" id="nRc.2.0.1.t04793-RA"/>
    </source>
</evidence>
<sequence length="112" mass="12886">MGAAQHGILVLRMEKECKNDLDILEPDHEKDSDDKCMLPRRIFRNRYNPSLDVLSSCQFEYLSSVSSYTEGIKLRRADVRLKLAKHIFLSEIAFGPSLLEPPIRESFNTTKT</sequence>
<proteinExistence type="predicted"/>
<dbReference type="Proteomes" id="UP000887565">
    <property type="component" value="Unplaced"/>
</dbReference>
<dbReference type="AlphaFoldDB" id="A0A915HS89"/>
<evidence type="ECO:0000313" key="1">
    <source>
        <dbReference type="Proteomes" id="UP000887565"/>
    </source>
</evidence>
<protein>
    <submittedName>
        <fullName evidence="2">Uncharacterized protein</fullName>
    </submittedName>
</protein>
<keyword evidence="1" id="KW-1185">Reference proteome</keyword>
<organism evidence="1 2">
    <name type="scientific">Romanomermis culicivorax</name>
    <name type="common">Nematode worm</name>
    <dbReference type="NCBI Taxonomy" id="13658"/>
    <lineage>
        <taxon>Eukaryota</taxon>
        <taxon>Metazoa</taxon>
        <taxon>Ecdysozoa</taxon>
        <taxon>Nematoda</taxon>
        <taxon>Enoplea</taxon>
        <taxon>Dorylaimia</taxon>
        <taxon>Mermithida</taxon>
        <taxon>Mermithoidea</taxon>
        <taxon>Mermithidae</taxon>
        <taxon>Romanomermis</taxon>
    </lineage>
</organism>
<dbReference type="WBParaSite" id="nRc.2.0.1.t04793-RA">
    <property type="protein sequence ID" value="nRc.2.0.1.t04793-RA"/>
    <property type="gene ID" value="nRc.2.0.1.g04793"/>
</dbReference>
<name>A0A915HS89_ROMCU</name>